<evidence type="ECO:0000313" key="3">
    <source>
        <dbReference type="Proteomes" id="UP000184608"/>
    </source>
</evidence>
<reference evidence="2 3" key="1">
    <citation type="submission" date="2016-11" db="EMBL/GenBank/DDBJ databases">
        <authorList>
            <person name="Jaros S."/>
            <person name="Januszkiewicz K."/>
            <person name="Wedrychowicz H."/>
        </authorList>
    </citation>
    <scope>NUCLEOTIDE SEQUENCE [LARGE SCALE GENOMIC DNA]</scope>
    <source>
        <strain evidence="2 3">CECT 7868</strain>
    </source>
</reference>
<sequence>MPVLTIAGIIGLFNAGYFAYPAREFLTDLSLILVFGFVFSSVVTLSHARFCFDKNTGAGGFSRFILFMVTLGAWIGEVALCIWGVMYIYAN</sequence>
<proteinExistence type="predicted"/>
<keyword evidence="3" id="KW-1185">Reference proteome</keyword>
<protein>
    <submittedName>
        <fullName evidence="2">Uncharacterized protein</fullName>
    </submittedName>
</protein>
<evidence type="ECO:0000313" key="2">
    <source>
        <dbReference type="EMBL" id="SHI30875.1"/>
    </source>
</evidence>
<name>A0A1M6A334_9VIBR</name>
<feature type="transmembrane region" description="Helical" evidence="1">
    <location>
        <begin position="64"/>
        <end position="90"/>
    </location>
</feature>
<keyword evidence="1" id="KW-0472">Membrane</keyword>
<dbReference type="Proteomes" id="UP000184608">
    <property type="component" value="Unassembled WGS sequence"/>
</dbReference>
<keyword evidence="1" id="KW-1133">Transmembrane helix</keyword>
<accession>A0A1M6A334</accession>
<dbReference type="EMBL" id="FQXZ01000039">
    <property type="protein sequence ID" value="SHI30875.1"/>
    <property type="molecule type" value="Genomic_DNA"/>
</dbReference>
<organism evidence="2 3">
    <name type="scientific">Vibrio aerogenes CECT 7868</name>
    <dbReference type="NCBI Taxonomy" id="1216006"/>
    <lineage>
        <taxon>Bacteria</taxon>
        <taxon>Pseudomonadati</taxon>
        <taxon>Pseudomonadota</taxon>
        <taxon>Gammaproteobacteria</taxon>
        <taxon>Vibrionales</taxon>
        <taxon>Vibrionaceae</taxon>
        <taxon>Vibrio</taxon>
    </lineage>
</organism>
<evidence type="ECO:0000256" key="1">
    <source>
        <dbReference type="SAM" id="Phobius"/>
    </source>
</evidence>
<gene>
    <name evidence="2" type="ORF">VA7868_03459</name>
</gene>
<dbReference type="AlphaFoldDB" id="A0A1M6A334"/>
<keyword evidence="1" id="KW-0812">Transmembrane</keyword>
<feature type="transmembrane region" description="Helical" evidence="1">
    <location>
        <begin position="31"/>
        <end position="52"/>
    </location>
</feature>